<keyword evidence="1 3" id="KW-0378">Hydrolase</keyword>
<dbReference type="InterPro" id="IPR050266">
    <property type="entry name" value="AB_hydrolase_sf"/>
</dbReference>
<dbReference type="GO" id="GO:0016787">
    <property type="term" value="F:hydrolase activity"/>
    <property type="evidence" value="ECO:0007669"/>
    <property type="project" value="UniProtKB-KW"/>
</dbReference>
<gene>
    <name evidence="3" type="ORF">DRB17_00705</name>
</gene>
<proteinExistence type="predicted"/>
<reference evidence="3 4" key="1">
    <citation type="submission" date="2018-07" db="EMBL/GenBank/DDBJ databases">
        <title>Venubactetium sediminum gen. nov., sp. nov., isolated from a marine solar saltern.</title>
        <authorList>
            <person name="Wang S."/>
        </authorList>
    </citation>
    <scope>NUCLEOTIDE SEQUENCE [LARGE SCALE GENOMIC DNA]</scope>
    <source>
        <strain evidence="3 4">WD2A32</strain>
    </source>
</reference>
<dbReference type="PRINTS" id="PR00111">
    <property type="entry name" value="ABHYDROLASE"/>
</dbReference>
<dbReference type="InterPro" id="IPR029058">
    <property type="entry name" value="AB_hydrolase_fold"/>
</dbReference>
<evidence type="ECO:0000313" key="4">
    <source>
        <dbReference type="Proteomes" id="UP000253941"/>
    </source>
</evidence>
<dbReference type="InterPro" id="IPR000073">
    <property type="entry name" value="AB_hydrolase_1"/>
</dbReference>
<accession>A0A369TEK2</accession>
<dbReference type="PANTHER" id="PTHR43798:SF31">
    <property type="entry name" value="AB HYDROLASE SUPERFAMILY PROTEIN YCLE"/>
    <property type="match status" value="1"/>
</dbReference>
<dbReference type="AlphaFoldDB" id="A0A369TEK2"/>
<dbReference type="Pfam" id="PF00561">
    <property type="entry name" value="Abhydrolase_1"/>
    <property type="match status" value="1"/>
</dbReference>
<evidence type="ECO:0000259" key="2">
    <source>
        <dbReference type="Pfam" id="PF00561"/>
    </source>
</evidence>
<evidence type="ECO:0000313" key="3">
    <source>
        <dbReference type="EMBL" id="RDD63733.1"/>
    </source>
</evidence>
<dbReference type="Proteomes" id="UP000253941">
    <property type="component" value="Unassembled WGS sequence"/>
</dbReference>
<comment type="caution">
    <text evidence="3">The sequence shown here is derived from an EMBL/GenBank/DDBJ whole genome shotgun (WGS) entry which is preliminary data.</text>
</comment>
<dbReference type="GO" id="GO:0016020">
    <property type="term" value="C:membrane"/>
    <property type="evidence" value="ECO:0007669"/>
    <property type="project" value="TreeGrafter"/>
</dbReference>
<dbReference type="EMBL" id="QPMH01000001">
    <property type="protein sequence ID" value="RDD63733.1"/>
    <property type="molecule type" value="Genomic_DNA"/>
</dbReference>
<protein>
    <submittedName>
        <fullName evidence="3">Alpha/beta hydrolase</fullName>
    </submittedName>
</protein>
<dbReference type="Gene3D" id="3.40.50.1820">
    <property type="entry name" value="alpha/beta hydrolase"/>
    <property type="match status" value="1"/>
</dbReference>
<dbReference type="RefSeq" id="WP_114580246.1">
    <property type="nucleotide sequence ID" value="NZ_QPMH01000001.1"/>
</dbReference>
<name>A0A369TEK2_9PROT</name>
<dbReference type="SUPFAM" id="SSF53474">
    <property type="entry name" value="alpha/beta-Hydrolases"/>
    <property type="match status" value="1"/>
</dbReference>
<sequence>MSGYRPWRITGRDSVRLAVRDYGDPLAEGAPMLCLSGLTRTAADFDAFAHHHAAHRRVVAFDYRGHGNSERAGRASGYAPENLLDDVLQVTAALNLDRPVVLGTSLGGSLAMALAVAAPTRIRATILNDIGPEIPNATMGRILDIVGRDHPQDTWAQAAEAIPRIYPNLGVTDADTLMAIAKTTFVAGGDGRLHVNWDPRIVQPLRRAASRDMWPLFGALRPFQVLALRGRQSDVLTPPILARMQADKPDLAVAEVAGRGHAPLLDEPESKAAIDDFLTRLDGPVHHSSRL</sequence>
<organism evidence="3 4">
    <name type="scientific">Ferruginivarius sediminum</name>
    <dbReference type="NCBI Taxonomy" id="2661937"/>
    <lineage>
        <taxon>Bacteria</taxon>
        <taxon>Pseudomonadati</taxon>
        <taxon>Pseudomonadota</taxon>
        <taxon>Alphaproteobacteria</taxon>
        <taxon>Rhodospirillales</taxon>
        <taxon>Rhodospirillaceae</taxon>
        <taxon>Ferruginivarius</taxon>
    </lineage>
</organism>
<evidence type="ECO:0000256" key="1">
    <source>
        <dbReference type="ARBA" id="ARBA00022801"/>
    </source>
</evidence>
<keyword evidence="4" id="KW-1185">Reference proteome</keyword>
<dbReference type="PANTHER" id="PTHR43798">
    <property type="entry name" value="MONOACYLGLYCEROL LIPASE"/>
    <property type="match status" value="1"/>
</dbReference>
<feature type="domain" description="AB hydrolase-1" evidence="2">
    <location>
        <begin position="31"/>
        <end position="161"/>
    </location>
</feature>